<dbReference type="EMBL" id="PJQY01001723">
    <property type="protein sequence ID" value="PQQ00239.1"/>
    <property type="molecule type" value="Genomic_DNA"/>
</dbReference>
<dbReference type="AlphaFoldDB" id="A0A314Y5X0"/>
<proteinExistence type="predicted"/>
<gene>
    <name evidence="1" type="ORF">Pyn_20414</name>
</gene>
<organism evidence="1 2">
    <name type="scientific">Prunus yedoensis var. nudiflora</name>
    <dbReference type="NCBI Taxonomy" id="2094558"/>
    <lineage>
        <taxon>Eukaryota</taxon>
        <taxon>Viridiplantae</taxon>
        <taxon>Streptophyta</taxon>
        <taxon>Embryophyta</taxon>
        <taxon>Tracheophyta</taxon>
        <taxon>Spermatophyta</taxon>
        <taxon>Magnoliopsida</taxon>
        <taxon>eudicotyledons</taxon>
        <taxon>Gunneridae</taxon>
        <taxon>Pentapetalae</taxon>
        <taxon>rosids</taxon>
        <taxon>fabids</taxon>
        <taxon>Rosales</taxon>
        <taxon>Rosaceae</taxon>
        <taxon>Amygdaloideae</taxon>
        <taxon>Amygdaleae</taxon>
        <taxon>Prunus</taxon>
    </lineage>
</organism>
<evidence type="ECO:0000313" key="2">
    <source>
        <dbReference type="Proteomes" id="UP000250321"/>
    </source>
</evidence>
<reference evidence="1 2" key="1">
    <citation type="submission" date="2018-02" db="EMBL/GenBank/DDBJ databases">
        <title>Draft genome of wild Prunus yedoensis var. nudiflora.</title>
        <authorList>
            <person name="Baek S."/>
            <person name="Kim J.-H."/>
            <person name="Choi K."/>
            <person name="Kim G.-B."/>
            <person name="Cho A."/>
            <person name="Jang H."/>
            <person name="Shin C.-H."/>
            <person name="Yu H.-J."/>
            <person name="Mun J.-H."/>
        </authorList>
    </citation>
    <scope>NUCLEOTIDE SEQUENCE [LARGE SCALE GENOMIC DNA]</scope>
    <source>
        <strain evidence="2">cv. Jeju island</strain>
        <tissue evidence="1">Leaf</tissue>
    </source>
</reference>
<keyword evidence="2" id="KW-1185">Reference proteome</keyword>
<comment type="caution">
    <text evidence="1">The sequence shown here is derived from an EMBL/GenBank/DDBJ whole genome shotgun (WGS) entry which is preliminary data.</text>
</comment>
<dbReference type="Proteomes" id="UP000250321">
    <property type="component" value="Unassembled WGS sequence"/>
</dbReference>
<name>A0A314Y5X0_PRUYE</name>
<dbReference type="STRING" id="2094558.A0A314Y5X0"/>
<dbReference type="OrthoDB" id="1712654at2759"/>
<sequence>MSSIYNDMYRAKLAIKTIHGDNHTEGMRGLNECIVRLEPDSARRISASMQISDYNSAKADFGTELAISTRTELDPERLLDDWIVDTAENDMLENEEVLYNEIEQVDEYENDMVDYEGVNGNAETRNGSVELPGAIITFQLLIKLVISLSYFSHDINLHVTSVYFSLS</sequence>
<accession>A0A314Y5X0</accession>
<protein>
    <submittedName>
        <fullName evidence="1">Uncharacterized protein</fullName>
    </submittedName>
</protein>
<evidence type="ECO:0000313" key="1">
    <source>
        <dbReference type="EMBL" id="PQQ00239.1"/>
    </source>
</evidence>